<dbReference type="Gene3D" id="1.10.260.40">
    <property type="entry name" value="lambda repressor-like DNA-binding domains"/>
    <property type="match status" value="1"/>
</dbReference>
<dbReference type="Pfam" id="PF19054">
    <property type="entry name" value="DUF5753"/>
    <property type="match status" value="1"/>
</dbReference>
<name>A0A511MGY1_9NOCA</name>
<evidence type="ECO:0000313" key="3">
    <source>
        <dbReference type="Proteomes" id="UP000321424"/>
    </source>
</evidence>
<dbReference type="SUPFAM" id="SSF47413">
    <property type="entry name" value="lambda repressor-like DNA-binding domains"/>
    <property type="match status" value="1"/>
</dbReference>
<dbReference type="EMBL" id="BJXA01000030">
    <property type="protein sequence ID" value="GEM39930.1"/>
    <property type="molecule type" value="Genomic_DNA"/>
</dbReference>
<dbReference type="OrthoDB" id="3458445at2"/>
<gene>
    <name evidence="2" type="ORF">NN4_44490</name>
</gene>
<evidence type="ECO:0000313" key="2">
    <source>
        <dbReference type="EMBL" id="GEM39930.1"/>
    </source>
</evidence>
<comment type="caution">
    <text evidence="2">The sequence shown here is derived from an EMBL/GenBank/DDBJ whole genome shotgun (WGS) entry which is preliminary data.</text>
</comment>
<evidence type="ECO:0000259" key="1">
    <source>
        <dbReference type="PROSITE" id="PS50943"/>
    </source>
</evidence>
<dbReference type="Pfam" id="PF13560">
    <property type="entry name" value="HTH_31"/>
    <property type="match status" value="1"/>
</dbReference>
<feature type="domain" description="HTH cro/C1-type" evidence="1">
    <location>
        <begin position="18"/>
        <end position="74"/>
    </location>
</feature>
<dbReference type="RefSeq" id="WP_147134457.1">
    <property type="nucleotide sequence ID" value="NZ_BJXA01000030.1"/>
</dbReference>
<reference evidence="2 3" key="1">
    <citation type="submission" date="2019-07" db="EMBL/GenBank/DDBJ databases">
        <title>Whole genome shotgun sequence of Nocardia ninae NBRC 108245.</title>
        <authorList>
            <person name="Hosoyama A."/>
            <person name="Uohara A."/>
            <person name="Ohji S."/>
            <person name="Ichikawa N."/>
        </authorList>
    </citation>
    <scope>NUCLEOTIDE SEQUENCE [LARGE SCALE GENOMIC DNA]</scope>
    <source>
        <strain evidence="2 3">NBRC 108245</strain>
    </source>
</reference>
<dbReference type="InterPro" id="IPR010982">
    <property type="entry name" value="Lambda_DNA-bd_dom_sf"/>
</dbReference>
<dbReference type="InterPro" id="IPR043917">
    <property type="entry name" value="DUF5753"/>
</dbReference>
<dbReference type="PROSITE" id="PS50943">
    <property type="entry name" value="HTH_CROC1"/>
    <property type="match status" value="1"/>
</dbReference>
<dbReference type="Proteomes" id="UP000321424">
    <property type="component" value="Unassembled WGS sequence"/>
</dbReference>
<dbReference type="CDD" id="cd00093">
    <property type="entry name" value="HTH_XRE"/>
    <property type="match status" value="1"/>
</dbReference>
<organism evidence="2 3">
    <name type="scientific">Nocardia ninae NBRC 108245</name>
    <dbReference type="NCBI Taxonomy" id="1210091"/>
    <lineage>
        <taxon>Bacteria</taxon>
        <taxon>Bacillati</taxon>
        <taxon>Actinomycetota</taxon>
        <taxon>Actinomycetes</taxon>
        <taxon>Mycobacteriales</taxon>
        <taxon>Nocardiaceae</taxon>
        <taxon>Nocardia</taxon>
    </lineage>
</organism>
<dbReference type="SMART" id="SM00530">
    <property type="entry name" value="HTH_XRE"/>
    <property type="match status" value="1"/>
</dbReference>
<dbReference type="InterPro" id="IPR001387">
    <property type="entry name" value="Cro/C1-type_HTH"/>
</dbReference>
<dbReference type="GO" id="GO:0003677">
    <property type="term" value="F:DNA binding"/>
    <property type="evidence" value="ECO:0007669"/>
    <property type="project" value="InterPro"/>
</dbReference>
<accession>A0A511MGY1</accession>
<dbReference type="AlphaFoldDB" id="A0A511MGY1"/>
<protein>
    <submittedName>
        <fullName evidence="2">Transcriptional regulator</fullName>
    </submittedName>
</protein>
<proteinExistence type="predicted"/>
<keyword evidence="3" id="KW-1185">Reference proteome</keyword>
<sequence length="297" mass="33308">MSINVGEAILRRHIGRRLAELREGRGLTQRQAAEAIQRGISTISRMEDGNLGVRYRDVDVQLILDVYNVSGEERERLLAYTAATRNGRTTQWWEGYSQDMPEWFSMYVILEDSASSIREYESELIPGLLQTRDYIEQLARTPAGLLDDAAVERAVQIRLERQSLLARPHAPHLDAILNESVIRRPVGTPEVMAGQLEHLLEASNQGNITVRLLPYSAGVHGGMGASAFILLDFPTGSNGERLEPPIAYVDTLTGSMYLNKVDEFRSYELAWADLESKALSEEESRRLIVSAMEGLHQ</sequence>